<sequence length="62" mass="6932">RINVNEVESTIRVGNTNIEGIRKGKFDAGILVGVLYNRIQNSAYNATNLSEEEIIVTTYNDM</sequence>
<evidence type="ECO:0000313" key="1">
    <source>
        <dbReference type="EMBL" id="CAG8844227.1"/>
    </source>
</evidence>
<organism evidence="1 2">
    <name type="scientific">Gigaspora margarita</name>
    <dbReference type="NCBI Taxonomy" id="4874"/>
    <lineage>
        <taxon>Eukaryota</taxon>
        <taxon>Fungi</taxon>
        <taxon>Fungi incertae sedis</taxon>
        <taxon>Mucoromycota</taxon>
        <taxon>Glomeromycotina</taxon>
        <taxon>Glomeromycetes</taxon>
        <taxon>Diversisporales</taxon>
        <taxon>Gigasporaceae</taxon>
        <taxon>Gigaspora</taxon>
    </lineage>
</organism>
<feature type="non-terminal residue" evidence="1">
    <location>
        <position position="1"/>
    </location>
</feature>
<dbReference type="EMBL" id="CAJVQB010075123">
    <property type="protein sequence ID" value="CAG8844227.1"/>
    <property type="molecule type" value="Genomic_DNA"/>
</dbReference>
<comment type="caution">
    <text evidence="1">The sequence shown here is derived from an EMBL/GenBank/DDBJ whole genome shotgun (WGS) entry which is preliminary data.</text>
</comment>
<protein>
    <submittedName>
        <fullName evidence="1">1762_t:CDS:1</fullName>
    </submittedName>
</protein>
<name>A0ABN7X146_GIGMA</name>
<evidence type="ECO:0000313" key="2">
    <source>
        <dbReference type="Proteomes" id="UP000789901"/>
    </source>
</evidence>
<dbReference type="Proteomes" id="UP000789901">
    <property type="component" value="Unassembled WGS sequence"/>
</dbReference>
<feature type="non-terminal residue" evidence="1">
    <location>
        <position position="62"/>
    </location>
</feature>
<keyword evidence="2" id="KW-1185">Reference proteome</keyword>
<proteinExistence type="predicted"/>
<accession>A0ABN7X146</accession>
<reference evidence="1 2" key="1">
    <citation type="submission" date="2021-06" db="EMBL/GenBank/DDBJ databases">
        <authorList>
            <person name="Kallberg Y."/>
            <person name="Tangrot J."/>
            <person name="Rosling A."/>
        </authorList>
    </citation>
    <scope>NUCLEOTIDE SEQUENCE [LARGE SCALE GENOMIC DNA]</scope>
    <source>
        <strain evidence="1 2">120-4 pot B 10/14</strain>
    </source>
</reference>
<gene>
    <name evidence="1" type="ORF">GMARGA_LOCUS36975</name>
</gene>